<dbReference type="InterPro" id="IPR004291">
    <property type="entry name" value="Transposase_IS66_central"/>
</dbReference>
<dbReference type="Proteomes" id="UP000319908">
    <property type="component" value="Unassembled WGS sequence"/>
</dbReference>
<dbReference type="OrthoDB" id="8241751at2"/>
<dbReference type="Pfam" id="PF03050">
    <property type="entry name" value="DDE_Tnp_IS66"/>
    <property type="match status" value="1"/>
</dbReference>
<dbReference type="PANTHER" id="PTHR33678">
    <property type="entry name" value="BLL1576 PROTEIN"/>
    <property type="match status" value="1"/>
</dbReference>
<proteinExistence type="predicted"/>
<gene>
    <name evidence="2" type="ORF">Poly21_35910</name>
</gene>
<protein>
    <submittedName>
        <fullName evidence="2">Transposase IS66 family protein</fullName>
    </submittedName>
</protein>
<name>A0A5C6BYN5_9BACT</name>
<dbReference type="EMBL" id="SJPU01000002">
    <property type="protein sequence ID" value="TWU16386.1"/>
    <property type="molecule type" value="Genomic_DNA"/>
</dbReference>
<keyword evidence="3" id="KW-1185">Reference proteome</keyword>
<evidence type="ECO:0000313" key="3">
    <source>
        <dbReference type="Proteomes" id="UP000319908"/>
    </source>
</evidence>
<organism evidence="2 3">
    <name type="scientific">Allorhodopirellula heiligendammensis</name>
    <dbReference type="NCBI Taxonomy" id="2714739"/>
    <lineage>
        <taxon>Bacteria</taxon>
        <taxon>Pseudomonadati</taxon>
        <taxon>Planctomycetota</taxon>
        <taxon>Planctomycetia</taxon>
        <taxon>Pirellulales</taxon>
        <taxon>Pirellulaceae</taxon>
        <taxon>Allorhodopirellula</taxon>
    </lineage>
</organism>
<reference evidence="2 3" key="1">
    <citation type="journal article" date="2020" name="Antonie Van Leeuwenhoek">
        <title>Rhodopirellula heiligendammensis sp. nov., Rhodopirellula pilleata sp. nov., and Rhodopirellula solitaria sp. nov. isolated from natural or artificial marine surfaces in Northern Germany and California, USA, and emended description of the genus Rhodopirellula.</title>
        <authorList>
            <person name="Kallscheuer N."/>
            <person name="Wiegand S."/>
            <person name="Jogler M."/>
            <person name="Boedeker C."/>
            <person name="Peeters S.H."/>
            <person name="Rast P."/>
            <person name="Heuer A."/>
            <person name="Jetten M.S.M."/>
            <person name="Rohde M."/>
            <person name="Jogler C."/>
        </authorList>
    </citation>
    <scope>NUCLEOTIDE SEQUENCE [LARGE SCALE GENOMIC DNA]</scope>
    <source>
        <strain evidence="2 3">Poly21</strain>
    </source>
</reference>
<evidence type="ECO:0000259" key="1">
    <source>
        <dbReference type="Pfam" id="PF03050"/>
    </source>
</evidence>
<feature type="domain" description="Transposase IS66 central" evidence="1">
    <location>
        <begin position="10"/>
        <end position="69"/>
    </location>
</feature>
<dbReference type="PANTHER" id="PTHR33678:SF1">
    <property type="entry name" value="BLL1576 PROTEIN"/>
    <property type="match status" value="1"/>
</dbReference>
<dbReference type="AlphaFoldDB" id="A0A5C6BYN5"/>
<evidence type="ECO:0000313" key="2">
    <source>
        <dbReference type="EMBL" id="TWU16386.1"/>
    </source>
</evidence>
<accession>A0A5C6BYN5</accession>
<dbReference type="InterPro" id="IPR052344">
    <property type="entry name" value="Transposase-related"/>
</dbReference>
<dbReference type="RefSeq" id="WP_146408046.1">
    <property type="nucleotide sequence ID" value="NZ_SJPU01000002.1"/>
</dbReference>
<comment type="caution">
    <text evidence="2">The sequence shown here is derived from an EMBL/GenBank/DDBJ whole genome shotgun (WGS) entry which is preliminary data.</text>
</comment>
<sequence length="113" mass="12817">MNDSTPVPFSSHEKAVKLQGRINRHYTEWLIFVDDARVPPTNNLAERALRPLVILRKITFGHRSEAGADQMAKLMSVAETARRHGHRASDIYFELLTRPPDAALKRLYAKPVA</sequence>